<dbReference type="PANTHER" id="PTHR11113">
    <property type="entry name" value="N-ACETYLGLUCOSAMINE-6-PHOSPHATE DEACETYLASE"/>
    <property type="match status" value="1"/>
</dbReference>
<evidence type="ECO:0000256" key="4">
    <source>
        <dbReference type="ARBA" id="ARBA00023277"/>
    </source>
</evidence>
<dbReference type="Proteomes" id="UP000009282">
    <property type="component" value="Chromosome"/>
</dbReference>
<evidence type="ECO:0000256" key="3">
    <source>
        <dbReference type="ARBA" id="ARBA00022801"/>
    </source>
</evidence>
<dbReference type="Gene3D" id="2.30.40.10">
    <property type="entry name" value="Urease, subunit C, domain 1"/>
    <property type="match status" value="1"/>
</dbReference>
<evidence type="ECO:0000256" key="8">
    <source>
        <dbReference type="PIRSR" id="PIRSR038994-3"/>
    </source>
</evidence>
<dbReference type="KEGG" id="gni:GNIT_0144"/>
<feature type="binding site" evidence="8">
    <location>
        <position position="219"/>
    </location>
    <ligand>
        <name>Zn(2+)</name>
        <dbReference type="ChEBI" id="CHEBI:29105"/>
    </ligand>
</feature>
<evidence type="ECO:0000256" key="2">
    <source>
        <dbReference type="ARBA" id="ARBA00022723"/>
    </source>
</evidence>
<dbReference type="InterPro" id="IPR032466">
    <property type="entry name" value="Metal_Hydrolase"/>
</dbReference>
<dbReference type="EMBL" id="CP003060">
    <property type="protein sequence ID" value="AEP28298.1"/>
    <property type="molecule type" value="Genomic_DNA"/>
</dbReference>
<dbReference type="eggNOG" id="COG1820">
    <property type="taxonomic scope" value="Bacteria"/>
</dbReference>
<feature type="binding site" evidence="7">
    <location>
        <position position="254"/>
    </location>
    <ligand>
        <name>substrate</name>
    </ligand>
</feature>
<dbReference type="AlphaFoldDB" id="G4QIV9"/>
<feature type="domain" description="Amidohydrolase-related" evidence="9">
    <location>
        <begin position="52"/>
        <end position="382"/>
    </location>
</feature>
<dbReference type="GO" id="GO:0046872">
    <property type="term" value="F:metal ion binding"/>
    <property type="evidence" value="ECO:0007669"/>
    <property type="project" value="UniProtKB-KW"/>
</dbReference>
<dbReference type="EC" id="3.5.1.25" evidence="5"/>
<organism evidence="10 11">
    <name type="scientific">Glaciecola nitratireducens (strain JCM 12485 / KCTC 12276 / FR1064)</name>
    <dbReference type="NCBI Taxonomy" id="1085623"/>
    <lineage>
        <taxon>Bacteria</taxon>
        <taxon>Pseudomonadati</taxon>
        <taxon>Pseudomonadota</taxon>
        <taxon>Gammaproteobacteria</taxon>
        <taxon>Alteromonadales</taxon>
        <taxon>Alteromonadaceae</taxon>
        <taxon>Brumicola</taxon>
    </lineage>
</organism>
<keyword evidence="2 8" id="KW-0479">Metal-binding</keyword>
<evidence type="ECO:0000256" key="5">
    <source>
        <dbReference type="PIRNR" id="PIRNR038994"/>
    </source>
</evidence>
<evidence type="ECO:0000313" key="11">
    <source>
        <dbReference type="Proteomes" id="UP000009282"/>
    </source>
</evidence>
<sequence>MSISMTTYFAKRLFDGKRFHDNVYLEVNGDVIGRITQASENTAADVILNGLVCAGFIDTQVNGGGGVLFNYAPSLATLLTMMRGHSRYGTTAMLPTIITDSSEVMKAAANAVAEALIAEALPTGTSGILGIHYEGPHLSNEKRGIHPSSHVRSISDADLATFTRQDTGKVMVTLAPENVSPDIITDLVNQGVVVSLGHSAATVEQALAAIDAGATCTTHLFNAMSGLTAREPGLINIALSDQRLTSGLIVDLHHVHPQNCALAYQCIGAERLMLVTDAMAHVGSDLQTLPWLDSTITRKDGKLTLDNGSLAGSCLDMSSAVRNMYSLLRQQARNHDANTLLANVLNMASRVPANLLGIVDRGSLQVGSKADFVLLSDDLHVEGTWACGVKVDENNSESTLYQ</sequence>
<evidence type="ECO:0000256" key="1">
    <source>
        <dbReference type="ARBA" id="ARBA00010716"/>
    </source>
</evidence>
<accession>G4QIV9</accession>
<keyword evidence="3 5" id="KW-0378">Hydrolase</keyword>
<evidence type="ECO:0000313" key="10">
    <source>
        <dbReference type="EMBL" id="AEP28298.1"/>
    </source>
</evidence>
<dbReference type="InterPro" id="IPR006680">
    <property type="entry name" value="Amidohydro-rel"/>
</dbReference>
<dbReference type="GO" id="GO:0006046">
    <property type="term" value="P:N-acetylglucosamine catabolic process"/>
    <property type="evidence" value="ECO:0007669"/>
    <property type="project" value="TreeGrafter"/>
</dbReference>
<feature type="binding site" evidence="7">
    <location>
        <begin position="310"/>
        <end position="312"/>
    </location>
    <ligand>
        <name>substrate</name>
    </ligand>
</feature>
<keyword evidence="11" id="KW-1185">Reference proteome</keyword>
<feature type="binding site" evidence="8">
    <location>
        <position position="198"/>
    </location>
    <ligand>
        <name>Zn(2+)</name>
        <dbReference type="ChEBI" id="CHEBI:29105"/>
    </ligand>
</feature>
<dbReference type="SUPFAM" id="SSF51338">
    <property type="entry name" value="Composite domain of metallo-dependent hydrolases"/>
    <property type="match status" value="1"/>
</dbReference>
<gene>
    <name evidence="10" type="primary">nagA</name>
    <name evidence="10" type="ordered locus">GNIT_0144</name>
</gene>
<name>G4QIV9_GLANF</name>
<dbReference type="STRING" id="1085623.GNIT_0144"/>
<dbReference type="Gene3D" id="3.20.20.140">
    <property type="entry name" value="Metal-dependent hydrolases"/>
    <property type="match status" value="1"/>
</dbReference>
<feature type="binding site" evidence="7">
    <location>
        <begin position="222"/>
        <end position="223"/>
    </location>
    <ligand>
        <name>substrate</name>
    </ligand>
</feature>
<dbReference type="HOGENOM" id="CLU_032482_2_2_6"/>
<dbReference type="PANTHER" id="PTHR11113:SF14">
    <property type="entry name" value="N-ACETYLGLUCOSAMINE-6-PHOSPHATE DEACETYLASE"/>
    <property type="match status" value="1"/>
</dbReference>
<feature type="binding site" evidence="8">
    <location>
        <position position="134"/>
    </location>
    <ligand>
        <name>Zn(2+)</name>
        <dbReference type="ChEBI" id="CHEBI:29105"/>
    </ligand>
</feature>
<comment type="similarity">
    <text evidence="1 5">Belongs to the metallo-dependent hydrolases superfamily. NagA family.</text>
</comment>
<evidence type="ECO:0000256" key="7">
    <source>
        <dbReference type="PIRSR" id="PIRSR038994-2"/>
    </source>
</evidence>
<dbReference type="InterPro" id="IPR003764">
    <property type="entry name" value="GlcNAc_6-P_deAcase"/>
</dbReference>
<feature type="active site" description="Proton donor/acceptor" evidence="6">
    <location>
        <position position="277"/>
    </location>
</feature>
<feature type="binding site" evidence="7">
    <location>
        <position position="145"/>
    </location>
    <ligand>
        <name>substrate</name>
    </ligand>
</feature>
<dbReference type="GO" id="GO:0008448">
    <property type="term" value="F:N-acetylglucosamine-6-phosphate deacetylase activity"/>
    <property type="evidence" value="ECO:0007669"/>
    <property type="project" value="UniProtKB-UniRule"/>
</dbReference>
<comment type="cofactor">
    <cofactor evidence="8">
        <name>a divalent metal cation</name>
        <dbReference type="ChEBI" id="CHEBI:60240"/>
    </cofactor>
    <text evidence="8">Binds 1 divalent metal cation per subunit.</text>
</comment>
<evidence type="ECO:0000259" key="9">
    <source>
        <dbReference type="Pfam" id="PF01979"/>
    </source>
</evidence>
<proteinExistence type="inferred from homology"/>
<dbReference type="InterPro" id="IPR011059">
    <property type="entry name" value="Metal-dep_hydrolase_composite"/>
</dbReference>
<dbReference type="Pfam" id="PF01979">
    <property type="entry name" value="Amidohydro_1"/>
    <property type="match status" value="1"/>
</dbReference>
<dbReference type="PIRSF" id="PIRSF038994">
    <property type="entry name" value="NagA"/>
    <property type="match status" value="1"/>
</dbReference>
<reference evidence="10 11" key="1">
    <citation type="journal article" date="2011" name="J. Bacteriol.">
        <title>Complete genome sequence of seawater bacterium Glaciecola nitratireducens FR1064T.</title>
        <authorList>
            <person name="Bian F."/>
            <person name="Qin Q.L."/>
            <person name="Xie B.B."/>
            <person name="Shu Y.L."/>
            <person name="Zhang X.Y."/>
            <person name="Yu Y."/>
            <person name="Chen B."/>
            <person name="Chen X.L."/>
            <person name="Zhou B.C."/>
            <person name="Zhang Y.Z."/>
        </authorList>
    </citation>
    <scope>NUCLEOTIDE SEQUENCE [LARGE SCALE GENOMIC DNA]</scope>
    <source>
        <strain evidence="11">JCM 12485 / KCTC 12276 / FR1064</strain>
    </source>
</reference>
<dbReference type="SUPFAM" id="SSF51556">
    <property type="entry name" value="Metallo-dependent hydrolases"/>
    <property type="match status" value="1"/>
</dbReference>
<dbReference type="NCBIfam" id="TIGR00221">
    <property type="entry name" value="nagA"/>
    <property type="match status" value="1"/>
</dbReference>
<feature type="binding site" evidence="7">
    <location>
        <position position="230"/>
    </location>
    <ligand>
        <name>substrate</name>
    </ligand>
</feature>
<protein>
    <recommendedName>
        <fullName evidence="5">N-acetylgalactosamine-6-phosphate deacetylase</fullName>
        <ecNumber evidence="5">3.5.1.25</ecNumber>
    </recommendedName>
    <alternativeName>
        <fullName evidence="5">N-acetylglucosamine-6-phosphate deacetylase</fullName>
    </alternativeName>
</protein>
<keyword evidence="4 5" id="KW-0119">Carbohydrate metabolism</keyword>
<comment type="catalytic activity">
    <reaction evidence="5">
        <text>N-acetyl-D-glucosamine 6-phosphate + H2O = D-glucosamine 6-phosphate + acetate</text>
        <dbReference type="Rhea" id="RHEA:22936"/>
        <dbReference type="ChEBI" id="CHEBI:15377"/>
        <dbReference type="ChEBI" id="CHEBI:30089"/>
        <dbReference type="ChEBI" id="CHEBI:57513"/>
        <dbReference type="ChEBI" id="CHEBI:58725"/>
        <dbReference type="EC" id="3.5.1.25"/>
    </reaction>
</comment>
<evidence type="ECO:0000256" key="6">
    <source>
        <dbReference type="PIRSR" id="PIRSR038994-1"/>
    </source>
</evidence>